<evidence type="ECO:0000256" key="5">
    <source>
        <dbReference type="PIRSR" id="PIRSR001220-1"/>
    </source>
</evidence>
<feature type="active site" evidence="7">
    <location>
        <position position="12"/>
    </location>
</feature>
<comment type="catalytic activity">
    <reaction evidence="4">
        <text>L-asparagine + H2O = L-aspartate + NH4(+)</text>
        <dbReference type="Rhea" id="RHEA:21016"/>
        <dbReference type="ChEBI" id="CHEBI:15377"/>
        <dbReference type="ChEBI" id="CHEBI:28938"/>
        <dbReference type="ChEBI" id="CHEBI:29991"/>
        <dbReference type="ChEBI" id="CHEBI:58048"/>
        <dbReference type="EC" id="3.5.1.1"/>
    </reaction>
</comment>
<proteinExistence type="inferred from homology"/>
<evidence type="ECO:0000259" key="9">
    <source>
        <dbReference type="Pfam" id="PF00710"/>
    </source>
</evidence>
<evidence type="ECO:0000256" key="6">
    <source>
        <dbReference type="PIRSR" id="PIRSR001220-2"/>
    </source>
</evidence>
<dbReference type="Gene3D" id="3.40.50.1170">
    <property type="entry name" value="L-asparaginase, N-terminal domain"/>
    <property type="match status" value="1"/>
</dbReference>
<dbReference type="Pfam" id="PF00710">
    <property type="entry name" value="Asparaginase"/>
    <property type="match status" value="1"/>
</dbReference>
<dbReference type="SUPFAM" id="SSF53774">
    <property type="entry name" value="Glutaminase/Asparaginase"/>
    <property type="match status" value="1"/>
</dbReference>
<gene>
    <name evidence="11" type="ORF">BCM02_105437</name>
</gene>
<evidence type="ECO:0000259" key="10">
    <source>
        <dbReference type="Pfam" id="PF17763"/>
    </source>
</evidence>
<dbReference type="InterPro" id="IPR020827">
    <property type="entry name" value="Asparaginase/glutaminase_AS1"/>
</dbReference>
<dbReference type="PROSITE" id="PS00144">
    <property type="entry name" value="ASN_GLN_ASE_1"/>
    <property type="match status" value="1"/>
</dbReference>
<dbReference type="PIRSF" id="PIRSF001220">
    <property type="entry name" value="L-ASNase_gatD"/>
    <property type="match status" value="1"/>
</dbReference>
<evidence type="ECO:0000256" key="2">
    <source>
        <dbReference type="ARBA" id="ARBA00012920"/>
    </source>
</evidence>
<keyword evidence="12" id="KW-1185">Reference proteome</keyword>
<dbReference type="InterPro" id="IPR004550">
    <property type="entry name" value="AsnASE_II"/>
</dbReference>
<dbReference type="AlphaFoldDB" id="A0A5S5C985"/>
<evidence type="ECO:0000256" key="7">
    <source>
        <dbReference type="PROSITE-ProRule" id="PRU10099"/>
    </source>
</evidence>
<dbReference type="InterPro" id="IPR027475">
    <property type="entry name" value="Asparaginase/glutaminase_AS2"/>
</dbReference>
<name>A0A5S5C985_9BACL</name>
<dbReference type="GO" id="GO:0006528">
    <property type="term" value="P:asparagine metabolic process"/>
    <property type="evidence" value="ECO:0007669"/>
    <property type="project" value="InterPro"/>
</dbReference>
<dbReference type="FunFam" id="3.40.50.40:FF:000003">
    <property type="entry name" value="L-asparaginase 2"/>
    <property type="match status" value="1"/>
</dbReference>
<dbReference type="PIRSF" id="PIRSF500176">
    <property type="entry name" value="L_ASNase"/>
    <property type="match status" value="1"/>
</dbReference>
<dbReference type="FunFam" id="3.40.50.1170:FF:000001">
    <property type="entry name" value="L-asparaginase 2"/>
    <property type="match status" value="1"/>
</dbReference>
<dbReference type="PROSITE" id="PS00917">
    <property type="entry name" value="ASN_GLN_ASE_2"/>
    <property type="match status" value="1"/>
</dbReference>
<accession>A0A5S5C985</accession>
<dbReference type="InterPro" id="IPR027474">
    <property type="entry name" value="L-asparaginase_N"/>
</dbReference>
<dbReference type="Gene3D" id="3.40.50.40">
    <property type="match status" value="1"/>
</dbReference>
<dbReference type="InterPro" id="IPR040919">
    <property type="entry name" value="Asparaginase_C"/>
</dbReference>
<dbReference type="SMART" id="SM00870">
    <property type="entry name" value="Asparaginase"/>
    <property type="match status" value="1"/>
</dbReference>
<evidence type="ECO:0000256" key="3">
    <source>
        <dbReference type="ARBA" id="ARBA00022801"/>
    </source>
</evidence>
<dbReference type="PROSITE" id="PS51732">
    <property type="entry name" value="ASN_GLN_ASE_3"/>
    <property type="match status" value="1"/>
</dbReference>
<organism evidence="11 12">
    <name type="scientific">Paenibacillus methanolicus</name>
    <dbReference type="NCBI Taxonomy" id="582686"/>
    <lineage>
        <taxon>Bacteria</taxon>
        <taxon>Bacillati</taxon>
        <taxon>Bacillota</taxon>
        <taxon>Bacilli</taxon>
        <taxon>Bacillales</taxon>
        <taxon>Paenibacillaceae</taxon>
        <taxon>Paenibacillus</taxon>
    </lineage>
</organism>
<feature type="domain" description="Asparaginase/glutaminase C-terminal" evidence="10">
    <location>
        <begin position="204"/>
        <end position="318"/>
    </location>
</feature>
<evidence type="ECO:0000256" key="4">
    <source>
        <dbReference type="ARBA" id="ARBA00049366"/>
    </source>
</evidence>
<keyword evidence="3" id="KW-0378">Hydrolase</keyword>
<reference evidence="11 12" key="1">
    <citation type="submission" date="2019-07" db="EMBL/GenBank/DDBJ databases">
        <title>Genomic Encyclopedia of Type Strains, Phase III (KMG-III): the genomes of soil and plant-associated and newly described type strains.</title>
        <authorList>
            <person name="Whitman W."/>
        </authorList>
    </citation>
    <scope>NUCLEOTIDE SEQUENCE [LARGE SCALE GENOMIC DNA]</scope>
    <source>
        <strain evidence="11 12">BL24</strain>
    </source>
</reference>
<feature type="domain" description="L-asparaginase N-terminal" evidence="9">
    <location>
        <begin position="3"/>
        <end position="189"/>
    </location>
</feature>
<sequence>MKRIKMLTTGGTIAMQSNPETGVVEPIEGHHMTSWLDHSSSIDMEDVFNKPSPHLTFADLHLLLGKVKANLDDPQIDGIVITHGTDTLEETAYYLDLHLSVGKPVVLTGAMRSSNQIGSDGPTNLVNAIRTAASPGAAGKGVLVVFQDEVHAARYVTKTHTSSLSSFKSPEFGPIGYVEKLQAVFHYKPRPQEDYPAPAEMKSVYIVKTAIDMDSAMIDFLITRGICGLVIEAFGQGNVPPTLMPGIKRAIGANIPVVLVSRCGSGRVQDTYGYEGGGHSLKELGVMFCNHLNGPKARIKLASLLAVTTDQAAIRDAFEAEASMPE</sequence>
<comment type="caution">
    <text evidence="11">The sequence shown here is derived from an EMBL/GenBank/DDBJ whole genome shotgun (WGS) entry which is preliminary data.</text>
</comment>
<evidence type="ECO:0000256" key="1">
    <source>
        <dbReference type="ARBA" id="ARBA00010518"/>
    </source>
</evidence>
<dbReference type="RefSeq" id="WP_148930105.1">
    <property type="nucleotide sequence ID" value="NZ_VNHS01000005.1"/>
</dbReference>
<feature type="active site" evidence="8">
    <location>
        <position position="85"/>
    </location>
</feature>
<evidence type="ECO:0000313" key="12">
    <source>
        <dbReference type="Proteomes" id="UP000323257"/>
    </source>
</evidence>
<dbReference type="GO" id="GO:0004067">
    <property type="term" value="F:asparaginase activity"/>
    <property type="evidence" value="ECO:0007669"/>
    <property type="project" value="UniProtKB-UniRule"/>
</dbReference>
<protein>
    <recommendedName>
        <fullName evidence="2">asparaginase</fullName>
        <ecNumber evidence="2">3.5.1.1</ecNumber>
    </recommendedName>
</protein>
<comment type="similarity">
    <text evidence="1">Belongs to the asparaginase 1 family.</text>
</comment>
<dbReference type="Proteomes" id="UP000323257">
    <property type="component" value="Unassembled WGS sequence"/>
</dbReference>
<dbReference type="PANTHER" id="PTHR11707:SF28">
    <property type="entry name" value="60 KDA LYSOPHOSPHOLIPASE"/>
    <property type="match status" value="1"/>
</dbReference>
<dbReference type="SFLD" id="SFLDS00057">
    <property type="entry name" value="Glutaminase/Asparaginase"/>
    <property type="match status" value="1"/>
</dbReference>
<evidence type="ECO:0000256" key="8">
    <source>
        <dbReference type="PROSITE-ProRule" id="PRU10100"/>
    </source>
</evidence>
<dbReference type="PRINTS" id="PR00139">
    <property type="entry name" value="ASNGLNASE"/>
</dbReference>
<dbReference type="InterPro" id="IPR037152">
    <property type="entry name" value="L-asparaginase_N_sf"/>
</dbReference>
<dbReference type="EC" id="3.5.1.1" evidence="2"/>
<dbReference type="EMBL" id="VNHS01000005">
    <property type="protein sequence ID" value="TYP74890.1"/>
    <property type="molecule type" value="Genomic_DNA"/>
</dbReference>
<evidence type="ECO:0000313" key="11">
    <source>
        <dbReference type="EMBL" id="TYP74890.1"/>
    </source>
</evidence>
<dbReference type="CDD" id="cd08964">
    <property type="entry name" value="L-asparaginase_II"/>
    <property type="match status" value="1"/>
</dbReference>
<dbReference type="OrthoDB" id="9788068at2"/>
<feature type="active site" description="O-isoaspartyl threonine intermediate" evidence="5">
    <location>
        <position position="12"/>
    </location>
</feature>
<dbReference type="InterPro" id="IPR036152">
    <property type="entry name" value="Asp/glu_Ase-like_sf"/>
</dbReference>
<feature type="binding site" evidence="6">
    <location>
        <begin position="85"/>
        <end position="86"/>
    </location>
    <ligand>
        <name>substrate</name>
    </ligand>
</feature>
<feature type="binding site" evidence="6">
    <location>
        <position position="52"/>
    </location>
    <ligand>
        <name>substrate</name>
    </ligand>
</feature>
<dbReference type="PANTHER" id="PTHR11707">
    <property type="entry name" value="L-ASPARAGINASE"/>
    <property type="match status" value="1"/>
</dbReference>
<dbReference type="InterPro" id="IPR006034">
    <property type="entry name" value="Asparaginase/glutaminase-like"/>
</dbReference>
<dbReference type="Pfam" id="PF17763">
    <property type="entry name" value="Asparaginase_C"/>
    <property type="match status" value="1"/>
</dbReference>
<dbReference type="InterPro" id="IPR027473">
    <property type="entry name" value="L-asparaginase_C"/>
</dbReference>